<sequence length="216" mass="24411">MMKPPIHFTILHQLLTISTTPKQLLPPRAPAYQNPHPYKPVQASTYQNHPHITPRARQSLEIRNTRNYAKLDELLAQLFERMKEAVVGHDTEDFYGLKNRVEALTKEGSIQLTGARPNVNNKPLPNNRNADVNMITTEDNWNLKRAIIPIGKMKKVISLVFASLMITVEAHASTEVTVISTKTPTIWGAKPEEALKNLTCTPSLVCREYTKIEQVV</sequence>
<name>A0ABS8WXC1_DATST</name>
<reference evidence="1 2" key="1">
    <citation type="journal article" date="2021" name="BMC Genomics">
        <title>Datura genome reveals duplications of psychoactive alkaloid biosynthetic genes and high mutation rate following tissue culture.</title>
        <authorList>
            <person name="Rajewski A."/>
            <person name="Carter-House D."/>
            <person name="Stajich J."/>
            <person name="Litt A."/>
        </authorList>
    </citation>
    <scope>NUCLEOTIDE SEQUENCE [LARGE SCALE GENOMIC DNA]</scope>
    <source>
        <strain evidence="1">AR-01</strain>
    </source>
</reference>
<protein>
    <submittedName>
        <fullName evidence="1">Uncharacterized protein</fullName>
    </submittedName>
</protein>
<evidence type="ECO:0000313" key="2">
    <source>
        <dbReference type="Proteomes" id="UP000823775"/>
    </source>
</evidence>
<dbReference type="EMBL" id="JACEIK010013388">
    <property type="protein sequence ID" value="MCE3216491.1"/>
    <property type="molecule type" value="Genomic_DNA"/>
</dbReference>
<keyword evidence="2" id="KW-1185">Reference proteome</keyword>
<organism evidence="1 2">
    <name type="scientific">Datura stramonium</name>
    <name type="common">Jimsonweed</name>
    <name type="synonym">Common thornapple</name>
    <dbReference type="NCBI Taxonomy" id="4076"/>
    <lineage>
        <taxon>Eukaryota</taxon>
        <taxon>Viridiplantae</taxon>
        <taxon>Streptophyta</taxon>
        <taxon>Embryophyta</taxon>
        <taxon>Tracheophyta</taxon>
        <taxon>Spermatophyta</taxon>
        <taxon>Magnoliopsida</taxon>
        <taxon>eudicotyledons</taxon>
        <taxon>Gunneridae</taxon>
        <taxon>Pentapetalae</taxon>
        <taxon>asterids</taxon>
        <taxon>lamiids</taxon>
        <taxon>Solanales</taxon>
        <taxon>Solanaceae</taxon>
        <taxon>Solanoideae</taxon>
        <taxon>Datureae</taxon>
        <taxon>Datura</taxon>
    </lineage>
</organism>
<proteinExistence type="predicted"/>
<comment type="caution">
    <text evidence="1">The sequence shown here is derived from an EMBL/GenBank/DDBJ whole genome shotgun (WGS) entry which is preliminary data.</text>
</comment>
<accession>A0ABS8WXC1</accession>
<dbReference type="Proteomes" id="UP000823775">
    <property type="component" value="Unassembled WGS sequence"/>
</dbReference>
<evidence type="ECO:0000313" key="1">
    <source>
        <dbReference type="EMBL" id="MCE3216491.1"/>
    </source>
</evidence>
<gene>
    <name evidence="1" type="ORF">HAX54_006683</name>
</gene>